<feature type="compositionally biased region" description="Basic and acidic residues" evidence="1">
    <location>
        <begin position="37"/>
        <end position="52"/>
    </location>
</feature>
<dbReference type="Proteomes" id="UP000241818">
    <property type="component" value="Unassembled WGS sequence"/>
</dbReference>
<organism evidence="2 3">
    <name type="scientific">Amorphotheca resinae ATCC 22711</name>
    <dbReference type="NCBI Taxonomy" id="857342"/>
    <lineage>
        <taxon>Eukaryota</taxon>
        <taxon>Fungi</taxon>
        <taxon>Dikarya</taxon>
        <taxon>Ascomycota</taxon>
        <taxon>Pezizomycotina</taxon>
        <taxon>Leotiomycetes</taxon>
        <taxon>Helotiales</taxon>
        <taxon>Amorphothecaceae</taxon>
        <taxon>Amorphotheca</taxon>
    </lineage>
</organism>
<dbReference type="RefSeq" id="XP_024725830.1">
    <property type="nucleotide sequence ID" value="XM_024863480.1"/>
</dbReference>
<accession>A0A2T3BG07</accession>
<dbReference type="AlphaFoldDB" id="A0A2T3BG07"/>
<gene>
    <name evidence="2" type="ORF">M430DRAFT_165539</name>
</gene>
<evidence type="ECO:0000313" key="3">
    <source>
        <dbReference type="Proteomes" id="UP000241818"/>
    </source>
</evidence>
<protein>
    <submittedName>
        <fullName evidence="2">Uncharacterized protein</fullName>
    </submittedName>
</protein>
<dbReference type="EMBL" id="KZ679006">
    <property type="protein sequence ID" value="PSS28305.1"/>
    <property type="molecule type" value="Genomic_DNA"/>
</dbReference>
<proteinExistence type="predicted"/>
<evidence type="ECO:0000256" key="1">
    <source>
        <dbReference type="SAM" id="MobiDB-lite"/>
    </source>
</evidence>
<name>A0A2T3BG07_AMORE</name>
<keyword evidence="3" id="KW-1185">Reference proteome</keyword>
<sequence>MCASAVSSRRYSSTMVLIRRAPSIVESQVNGSGAAARDSRRGILGRGVRDAADAGSRARGKARRGTGGQAGPDLRCAREWIRRPGSHESQH</sequence>
<dbReference type="InParanoid" id="A0A2T3BG07"/>
<dbReference type="GeneID" id="36571561"/>
<reference evidence="2 3" key="1">
    <citation type="journal article" date="2018" name="New Phytol.">
        <title>Comparative genomics and transcriptomics depict ericoid mycorrhizal fungi as versatile saprotrophs and plant mutualists.</title>
        <authorList>
            <person name="Martino E."/>
            <person name="Morin E."/>
            <person name="Grelet G.A."/>
            <person name="Kuo A."/>
            <person name="Kohler A."/>
            <person name="Daghino S."/>
            <person name="Barry K.W."/>
            <person name="Cichocki N."/>
            <person name="Clum A."/>
            <person name="Dockter R.B."/>
            <person name="Hainaut M."/>
            <person name="Kuo R.C."/>
            <person name="LaButti K."/>
            <person name="Lindahl B.D."/>
            <person name="Lindquist E.A."/>
            <person name="Lipzen A."/>
            <person name="Khouja H.R."/>
            <person name="Magnuson J."/>
            <person name="Murat C."/>
            <person name="Ohm R.A."/>
            <person name="Singer S.W."/>
            <person name="Spatafora J.W."/>
            <person name="Wang M."/>
            <person name="Veneault-Fourrey C."/>
            <person name="Henrissat B."/>
            <person name="Grigoriev I.V."/>
            <person name="Martin F.M."/>
            <person name="Perotto S."/>
        </authorList>
    </citation>
    <scope>NUCLEOTIDE SEQUENCE [LARGE SCALE GENOMIC DNA]</scope>
    <source>
        <strain evidence="2 3">ATCC 22711</strain>
    </source>
</reference>
<feature type="region of interest" description="Disordered" evidence="1">
    <location>
        <begin position="27"/>
        <end position="91"/>
    </location>
</feature>
<feature type="compositionally biased region" description="Basic and acidic residues" evidence="1">
    <location>
        <begin position="75"/>
        <end position="91"/>
    </location>
</feature>
<evidence type="ECO:0000313" key="2">
    <source>
        <dbReference type="EMBL" id="PSS28305.1"/>
    </source>
</evidence>